<protein>
    <submittedName>
        <fullName evidence="8">Metal transporter Nramp2</fullName>
    </submittedName>
</protein>
<dbReference type="HAMAP" id="MF_00221">
    <property type="entry name" value="NRAMP"/>
    <property type="match status" value="1"/>
</dbReference>
<evidence type="ECO:0000313" key="8">
    <source>
        <dbReference type="EMBL" id="KYP70469.1"/>
    </source>
</evidence>
<evidence type="ECO:0000256" key="1">
    <source>
        <dbReference type="ARBA" id="ARBA00004141"/>
    </source>
</evidence>
<evidence type="ECO:0000256" key="2">
    <source>
        <dbReference type="ARBA" id="ARBA00009965"/>
    </source>
</evidence>
<dbReference type="NCBIfam" id="NF037982">
    <property type="entry name" value="Nramp_1"/>
    <property type="match status" value="1"/>
</dbReference>
<feature type="transmembrane region" description="Helical" evidence="7">
    <location>
        <begin position="143"/>
        <end position="170"/>
    </location>
</feature>
<dbReference type="GO" id="GO:0016020">
    <property type="term" value="C:membrane"/>
    <property type="evidence" value="ECO:0007669"/>
    <property type="project" value="UniProtKB-SubCell"/>
</dbReference>
<dbReference type="STRING" id="3821.A0A151TTR7"/>
<feature type="transmembrane region" description="Helical" evidence="7">
    <location>
        <begin position="285"/>
        <end position="307"/>
    </location>
</feature>
<dbReference type="PRINTS" id="PR00447">
    <property type="entry name" value="NATRESASSCMP"/>
</dbReference>
<dbReference type="NCBIfam" id="TIGR01197">
    <property type="entry name" value="nramp"/>
    <property type="match status" value="1"/>
</dbReference>
<keyword evidence="3 7" id="KW-0812">Transmembrane</keyword>
<evidence type="ECO:0000256" key="4">
    <source>
        <dbReference type="ARBA" id="ARBA00022989"/>
    </source>
</evidence>
<dbReference type="Gramene" id="C.cajan_09421.t">
    <property type="protein sequence ID" value="C.cajan_09421.t"/>
    <property type="gene ID" value="C.cajan_09421"/>
</dbReference>
<dbReference type="InterPro" id="IPR001046">
    <property type="entry name" value="NRAMP_fam"/>
</dbReference>
<dbReference type="GO" id="GO:0034755">
    <property type="term" value="P:iron ion transmembrane transport"/>
    <property type="evidence" value="ECO:0007669"/>
    <property type="project" value="TreeGrafter"/>
</dbReference>
<dbReference type="AlphaFoldDB" id="A0A151TTR7"/>
<dbReference type="OMA" id="PWMQFYQ"/>
<feature type="transmembrane region" description="Helical" evidence="7">
    <location>
        <begin position="101"/>
        <end position="123"/>
    </location>
</feature>
<feature type="transmembrane region" description="Helical" evidence="7">
    <location>
        <begin position="454"/>
        <end position="475"/>
    </location>
</feature>
<dbReference type="GO" id="GO:0005802">
    <property type="term" value="C:trans-Golgi network"/>
    <property type="evidence" value="ECO:0007669"/>
    <property type="project" value="TreeGrafter"/>
</dbReference>
<feature type="transmembrane region" description="Helical" evidence="7">
    <location>
        <begin position="382"/>
        <end position="403"/>
    </location>
</feature>
<feature type="transmembrane region" description="Helical" evidence="7">
    <location>
        <begin position="66"/>
        <end position="81"/>
    </location>
</feature>
<evidence type="ECO:0000256" key="6">
    <source>
        <dbReference type="SAM" id="MobiDB-lite"/>
    </source>
</evidence>
<feature type="transmembrane region" description="Helical" evidence="7">
    <location>
        <begin position="245"/>
        <end position="264"/>
    </location>
</feature>
<comment type="similarity">
    <text evidence="2">Belongs to the NRAMP (TC 2.A.55) family.</text>
</comment>
<dbReference type="PANTHER" id="PTHR11706:SF104">
    <property type="entry name" value="METAL TRANSPORTER NRAMP2"/>
    <property type="match status" value="1"/>
</dbReference>
<dbReference type="EMBL" id="CM003605">
    <property type="protein sequence ID" value="KYP70469.1"/>
    <property type="molecule type" value="Genomic_DNA"/>
</dbReference>
<dbReference type="PANTHER" id="PTHR11706">
    <property type="entry name" value="SOLUTE CARRIER PROTEIN FAMILY 11 MEMBER"/>
    <property type="match status" value="1"/>
</dbReference>
<feature type="transmembrane region" description="Helical" evidence="7">
    <location>
        <begin position="207"/>
        <end position="225"/>
    </location>
</feature>
<evidence type="ECO:0000313" key="9">
    <source>
        <dbReference type="Proteomes" id="UP000075243"/>
    </source>
</evidence>
<sequence length="525" mass="57627">MSAPSREEASKEEREEEEEEGNRLLVVEDEEGLEVAYEAGEKILVTDFEFDSIDDSTVPPFSWNKLWLFTGPGFLMSIAFLDPGNLEGDLQAGAIAGYSLLWLLMWATFMGLLIQLLSARLGVATGRHLAELCKDEYPNWARLLLWFMAELALIGADIQEVIGSAIAIQILSRGFFPLWAGVLITASDCFFFLFLENYGVRKLEAAFAVLIATMALSFAWMFGDAKPNGKELLMGILLPRLSSKTIRQAVGVVGCVIMPHNVFLHSALVQSRKVDPNKKGRVQEAINYYSIESSAALSVSFMINLFVTTVFAKGFYGTKQANSIGLVNAGQYLEEKYGGGAFPILYIWGIGLLAAGQSSTITGTYAGQFIMGGFLDLRLKKWLRALITRSFAIVPTIIVAVVFNRSEASLDVLNEWLNVLQSMQIPFALIPLLTLVSKEHIMGTFRVGPILERVAWTVAGLIIVINGYLLLDFFLSEVNGVLLGLLACSSTVAYVAFIVYLVSRSGVLPSSWVNRLPKGFSSTGN</sequence>
<organism evidence="8 9">
    <name type="scientific">Cajanus cajan</name>
    <name type="common">Pigeon pea</name>
    <name type="synonym">Cajanus indicus</name>
    <dbReference type="NCBI Taxonomy" id="3821"/>
    <lineage>
        <taxon>Eukaryota</taxon>
        <taxon>Viridiplantae</taxon>
        <taxon>Streptophyta</taxon>
        <taxon>Embryophyta</taxon>
        <taxon>Tracheophyta</taxon>
        <taxon>Spermatophyta</taxon>
        <taxon>Magnoliopsida</taxon>
        <taxon>eudicotyledons</taxon>
        <taxon>Gunneridae</taxon>
        <taxon>Pentapetalae</taxon>
        <taxon>rosids</taxon>
        <taxon>fabids</taxon>
        <taxon>Fabales</taxon>
        <taxon>Fabaceae</taxon>
        <taxon>Papilionoideae</taxon>
        <taxon>50 kb inversion clade</taxon>
        <taxon>NPAAA clade</taxon>
        <taxon>indigoferoid/millettioid clade</taxon>
        <taxon>Phaseoleae</taxon>
        <taxon>Cajanus</taxon>
    </lineage>
</organism>
<feature type="region of interest" description="Disordered" evidence="6">
    <location>
        <begin position="1"/>
        <end position="24"/>
    </location>
</feature>
<accession>A0A151TTR7</accession>
<feature type="transmembrane region" description="Helical" evidence="7">
    <location>
        <begin position="481"/>
        <end position="502"/>
    </location>
</feature>
<keyword evidence="9" id="KW-1185">Reference proteome</keyword>
<proteinExistence type="inferred from homology"/>
<name>A0A151TTR7_CAJCA</name>
<dbReference type="Pfam" id="PF01566">
    <property type="entry name" value="Nramp"/>
    <property type="match status" value="1"/>
</dbReference>
<feature type="compositionally biased region" description="Basic and acidic residues" evidence="6">
    <location>
        <begin position="1"/>
        <end position="13"/>
    </location>
</feature>
<keyword evidence="4 7" id="KW-1133">Transmembrane helix</keyword>
<gene>
    <name evidence="8" type="ORF">KK1_009689</name>
</gene>
<feature type="transmembrane region" description="Helical" evidence="7">
    <location>
        <begin position="345"/>
        <end position="370"/>
    </location>
</feature>
<dbReference type="OrthoDB" id="409173at2759"/>
<evidence type="ECO:0000256" key="7">
    <source>
        <dbReference type="SAM" id="Phobius"/>
    </source>
</evidence>
<feature type="transmembrane region" description="Helical" evidence="7">
    <location>
        <begin position="176"/>
        <end position="195"/>
    </location>
</feature>
<feature type="transmembrane region" description="Helical" evidence="7">
    <location>
        <begin position="423"/>
        <end position="442"/>
    </location>
</feature>
<keyword evidence="5 7" id="KW-0472">Membrane</keyword>
<evidence type="ECO:0000256" key="3">
    <source>
        <dbReference type="ARBA" id="ARBA00022692"/>
    </source>
</evidence>
<dbReference type="Proteomes" id="UP000075243">
    <property type="component" value="Chromosome 3"/>
</dbReference>
<evidence type="ECO:0000256" key="5">
    <source>
        <dbReference type="ARBA" id="ARBA00023136"/>
    </source>
</evidence>
<dbReference type="GO" id="GO:0005384">
    <property type="term" value="F:manganese ion transmembrane transporter activity"/>
    <property type="evidence" value="ECO:0007669"/>
    <property type="project" value="TreeGrafter"/>
</dbReference>
<dbReference type="GO" id="GO:0015086">
    <property type="term" value="F:cadmium ion transmembrane transporter activity"/>
    <property type="evidence" value="ECO:0007669"/>
    <property type="project" value="TreeGrafter"/>
</dbReference>
<reference evidence="8 9" key="1">
    <citation type="journal article" date="2012" name="Nat. Biotechnol.">
        <title>Draft genome sequence of pigeonpea (Cajanus cajan), an orphan legume crop of resource-poor farmers.</title>
        <authorList>
            <person name="Varshney R.K."/>
            <person name="Chen W."/>
            <person name="Li Y."/>
            <person name="Bharti A.K."/>
            <person name="Saxena R.K."/>
            <person name="Schlueter J.A."/>
            <person name="Donoghue M.T."/>
            <person name="Azam S."/>
            <person name="Fan G."/>
            <person name="Whaley A.M."/>
            <person name="Farmer A.D."/>
            <person name="Sheridan J."/>
            <person name="Iwata A."/>
            <person name="Tuteja R."/>
            <person name="Penmetsa R.V."/>
            <person name="Wu W."/>
            <person name="Upadhyaya H.D."/>
            <person name="Yang S.P."/>
            <person name="Shah T."/>
            <person name="Saxena K.B."/>
            <person name="Michael T."/>
            <person name="McCombie W.R."/>
            <person name="Yang B."/>
            <person name="Zhang G."/>
            <person name="Yang H."/>
            <person name="Wang J."/>
            <person name="Spillane C."/>
            <person name="Cook D.R."/>
            <person name="May G.D."/>
            <person name="Xu X."/>
            <person name="Jackson S.A."/>
        </authorList>
    </citation>
    <scope>NUCLEOTIDE SEQUENCE [LARGE SCALE GENOMIC DNA]</scope>
    <source>
        <strain evidence="9">cv. Asha</strain>
    </source>
</reference>
<comment type="subcellular location">
    <subcellularLocation>
        <location evidence="1">Membrane</location>
        <topology evidence="1">Multi-pass membrane protein</topology>
    </subcellularLocation>
</comment>